<keyword evidence="1" id="KW-0472">Membrane</keyword>
<evidence type="ECO:0000256" key="1">
    <source>
        <dbReference type="SAM" id="Phobius"/>
    </source>
</evidence>
<dbReference type="AlphaFoldDB" id="A0A3B0XL11"/>
<organism evidence="2">
    <name type="scientific">hydrothermal vent metagenome</name>
    <dbReference type="NCBI Taxonomy" id="652676"/>
    <lineage>
        <taxon>unclassified sequences</taxon>
        <taxon>metagenomes</taxon>
        <taxon>ecological metagenomes</taxon>
    </lineage>
</organism>
<dbReference type="EMBL" id="UOFI01000117">
    <property type="protein sequence ID" value="VAW68251.1"/>
    <property type="molecule type" value="Genomic_DNA"/>
</dbReference>
<keyword evidence="1" id="KW-1133">Transmembrane helix</keyword>
<evidence type="ECO:0000313" key="2">
    <source>
        <dbReference type="EMBL" id="VAW68251.1"/>
    </source>
</evidence>
<sequence>MSASYYQSVNKIFGVFYYFLNTLCLALTAIGITKYMLDDRSWVNYLIVVVSLFSILLVIKHIKDFGRVANKVLHRKNR</sequence>
<accession>A0A3B0XL11</accession>
<proteinExistence type="predicted"/>
<keyword evidence="1" id="KW-0812">Transmembrane</keyword>
<feature type="transmembrane region" description="Helical" evidence="1">
    <location>
        <begin position="42"/>
        <end position="59"/>
    </location>
</feature>
<reference evidence="2" key="1">
    <citation type="submission" date="2018-06" db="EMBL/GenBank/DDBJ databases">
        <authorList>
            <person name="Zhirakovskaya E."/>
        </authorList>
    </citation>
    <scope>NUCLEOTIDE SEQUENCE</scope>
</reference>
<protein>
    <submittedName>
        <fullName evidence="2">Uncharacterized protein</fullName>
    </submittedName>
</protein>
<gene>
    <name evidence="2" type="ORF">MNBD_GAMMA09-1763</name>
</gene>
<feature type="transmembrane region" description="Helical" evidence="1">
    <location>
        <begin position="12"/>
        <end position="36"/>
    </location>
</feature>
<name>A0A3B0XL11_9ZZZZ</name>